<feature type="region of interest" description="Disordered" evidence="1">
    <location>
        <begin position="98"/>
        <end position="136"/>
    </location>
</feature>
<name>A0A9P7UE92_9PEZI</name>
<dbReference type="AlphaFoldDB" id="A0A9P7UE92"/>
<gene>
    <name evidence="3" type="ORF">JMJ77_004336</name>
</gene>
<keyword evidence="2" id="KW-1133">Transmembrane helix</keyword>
<evidence type="ECO:0000313" key="3">
    <source>
        <dbReference type="EMBL" id="KAG7044877.1"/>
    </source>
</evidence>
<comment type="caution">
    <text evidence="3">The sequence shown here is derived from an EMBL/GenBank/DDBJ whole genome shotgun (WGS) entry which is preliminary data.</text>
</comment>
<reference evidence="3" key="1">
    <citation type="submission" date="2021-05" db="EMBL/GenBank/DDBJ databases">
        <title>Comparative genomics of three Colletotrichum scovillei strains and genetic complementation revealed genes involved fungal growth and virulence on chili pepper.</title>
        <authorList>
            <person name="Hsieh D.-K."/>
            <person name="Chuang S.-C."/>
            <person name="Chen C.-Y."/>
            <person name="Chao Y.-T."/>
            <person name="Lu M.-Y.J."/>
            <person name="Lee M.-H."/>
            <person name="Shih M.-C."/>
        </authorList>
    </citation>
    <scope>NUCLEOTIDE SEQUENCE</scope>
    <source>
        <strain evidence="3">Coll-153</strain>
    </source>
</reference>
<organism evidence="3 4">
    <name type="scientific">Colletotrichum scovillei</name>
    <dbReference type="NCBI Taxonomy" id="1209932"/>
    <lineage>
        <taxon>Eukaryota</taxon>
        <taxon>Fungi</taxon>
        <taxon>Dikarya</taxon>
        <taxon>Ascomycota</taxon>
        <taxon>Pezizomycotina</taxon>
        <taxon>Sordariomycetes</taxon>
        <taxon>Hypocreomycetidae</taxon>
        <taxon>Glomerellales</taxon>
        <taxon>Glomerellaceae</taxon>
        <taxon>Colletotrichum</taxon>
        <taxon>Colletotrichum acutatum species complex</taxon>
    </lineage>
</organism>
<proteinExistence type="predicted"/>
<dbReference type="EMBL" id="JAESDN010000010">
    <property type="protein sequence ID" value="KAG7044877.1"/>
    <property type="molecule type" value="Genomic_DNA"/>
</dbReference>
<evidence type="ECO:0000256" key="2">
    <source>
        <dbReference type="SAM" id="Phobius"/>
    </source>
</evidence>
<keyword evidence="2" id="KW-0812">Transmembrane</keyword>
<feature type="transmembrane region" description="Helical" evidence="2">
    <location>
        <begin position="37"/>
        <end position="56"/>
    </location>
</feature>
<accession>A0A9P7UE92</accession>
<feature type="region of interest" description="Disordered" evidence="1">
    <location>
        <begin position="1"/>
        <end position="33"/>
    </location>
</feature>
<keyword evidence="4" id="KW-1185">Reference proteome</keyword>
<feature type="compositionally biased region" description="Polar residues" evidence="1">
    <location>
        <begin position="110"/>
        <end position="124"/>
    </location>
</feature>
<evidence type="ECO:0000256" key="1">
    <source>
        <dbReference type="SAM" id="MobiDB-lite"/>
    </source>
</evidence>
<evidence type="ECO:0000313" key="4">
    <source>
        <dbReference type="Proteomes" id="UP000699042"/>
    </source>
</evidence>
<sequence>MKMEERRAQDAESDGEGGKKRWEEEEKMGRGGRGGKFVRVQVAGAVLAALLLWCWARRCAAKKESVPVASLLVARRLGGGSGGFARYSKRKSRRLVVGSREGTYNDADNKQTPPQSADNRQQSPRRIQRGRAEREQRAQVEVAVPLPSLLAPDDAAVSTDGTGLLDFWILDSGLTHAGLKWPSRIDTISKYHSCGWILGFCRVSFGRTNWVRPVSGPPTPSTISSYFLSLGLGERGTKNRQWASTIDHQPPTHRDCTLLLLSASRSDPTGCVQLDLAGGGVRGG</sequence>
<keyword evidence="2" id="KW-0472">Membrane</keyword>
<feature type="compositionally biased region" description="Basic and acidic residues" evidence="1">
    <location>
        <begin position="1"/>
        <end position="29"/>
    </location>
</feature>
<protein>
    <submittedName>
        <fullName evidence="3">Uncharacterized protein</fullName>
    </submittedName>
</protein>
<dbReference type="Proteomes" id="UP000699042">
    <property type="component" value="Unassembled WGS sequence"/>
</dbReference>